<gene>
    <name evidence="10" type="ORF">LCGC14_0856670</name>
</gene>
<evidence type="ECO:0000256" key="6">
    <source>
        <dbReference type="ARBA" id="ARBA00022723"/>
    </source>
</evidence>
<evidence type="ECO:0000256" key="4">
    <source>
        <dbReference type="ARBA" id="ARBA00022679"/>
    </source>
</evidence>
<keyword evidence="4" id="KW-0808">Transferase</keyword>
<evidence type="ECO:0000256" key="8">
    <source>
        <dbReference type="ARBA" id="ARBA00049336"/>
    </source>
</evidence>
<dbReference type="AlphaFoldDB" id="A0A0F9SFQ1"/>
<dbReference type="InterPro" id="IPR029044">
    <property type="entry name" value="Nucleotide-diphossugar_trans"/>
</dbReference>
<sequence>MKGIILAGGTGSRMGLSTKVTNKHLLCVYDRPMIFFSLWTLKNMEVKEILIISGKEHVGDMIGLLGSGTDFGVDFTYRVQDGVGGIAEALYLAKGFVGENHFAVILGDNYFEHDIKVEDLDKGDARIFLTAVKEPKRFGVVEVKDRKVVGIEEKPNKPKSNFIAAGIYIYDWNVFPIIEGLEKSGRGELEITDVHNEYIRKGKLKYSILRGFWSDMGTPQSLLEASNFIKTKMEGK</sequence>
<dbReference type="EC" id="2.7.7.24" evidence="3"/>
<evidence type="ECO:0000256" key="2">
    <source>
        <dbReference type="ARBA" id="ARBA00010480"/>
    </source>
</evidence>
<comment type="caution">
    <text evidence="10">The sequence shown here is derived from an EMBL/GenBank/DDBJ whole genome shotgun (WGS) entry which is preliminary data.</text>
</comment>
<dbReference type="SUPFAM" id="SSF53448">
    <property type="entry name" value="Nucleotide-diphospho-sugar transferases"/>
    <property type="match status" value="1"/>
</dbReference>
<dbReference type="Gene3D" id="3.90.550.10">
    <property type="entry name" value="Spore Coat Polysaccharide Biosynthesis Protein SpsA, Chain A"/>
    <property type="match status" value="1"/>
</dbReference>
<dbReference type="PANTHER" id="PTHR43532">
    <property type="entry name" value="GLUCOSE-1-PHOSPHATE THYMIDYLYLTRANSFERASE"/>
    <property type="match status" value="1"/>
</dbReference>
<dbReference type="PANTHER" id="PTHR43532:SF1">
    <property type="entry name" value="GLUCOSE-1-PHOSPHATE THYMIDYLYLTRANSFERASE 1"/>
    <property type="match status" value="1"/>
</dbReference>
<keyword evidence="7" id="KW-0460">Magnesium</keyword>
<dbReference type="GO" id="GO:0046872">
    <property type="term" value="F:metal ion binding"/>
    <property type="evidence" value="ECO:0007669"/>
    <property type="project" value="UniProtKB-KW"/>
</dbReference>
<reference evidence="10" key="1">
    <citation type="journal article" date="2015" name="Nature">
        <title>Complex archaea that bridge the gap between prokaryotes and eukaryotes.</title>
        <authorList>
            <person name="Spang A."/>
            <person name="Saw J.H."/>
            <person name="Jorgensen S.L."/>
            <person name="Zaremba-Niedzwiedzka K."/>
            <person name="Martijn J."/>
            <person name="Lind A.E."/>
            <person name="van Eijk R."/>
            <person name="Schleper C."/>
            <person name="Guy L."/>
            <person name="Ettema T.J."/>
        </authorList>
    </citation>
    <scope>NUCLEOTIDE SEQUENCE</scope>
</reference>
<evidence type="ECO:0000256" key="5">
    <source>
        <dbReference type="ARBA" id="ARBA00022695"/>
    </source>
</evidence>
<evidence type="ECO:0000256" key="7">
    <source>
        <dbReference type="ARBA" id="ARBA00022842"/>
    </source>
</evidence>
<name>A0A0F9SFQ1_9ZZZZ</name>
<proteinExistence type="inferred from homology"/>
<dbReference type="InterPro" id="IPR005835">
    <property type="entry name" value="NTP_transferase_dom"/>
</dbReference>
<comment type="similarity">
    <text evidence="2">Belongs to the glucose-1-phosphate thymidylyltransferase family.</text>
</comment>
<evidence type="ECO:0000256" key="1">
    <source>
        <dbReference type="ARBA" id="ARBA00001946"/>
    </source>
</evidence>
<accession>A0A0F9SFQ1</accession>
<dbReference type="InterPro" id="IPR005907">
    <property type="entry name" value="G1P_thy_trans_s"/>
</dbReference>
<dbReference type="EMBL" id="LAZR01002581">
    <property type="protein sequence ID" value="KKN28203.1"/>
    <property type="molecule type" value="Genomic_DNA"/>
</dbReference>
<keyword evidence="5" id="KW-0548">Nucleotidyltransferase</keyword>
<keyword evidence="6" id="KW-0479">Metal-binding</keyword>
<comment type="cofactor">
    <cofactor evidence="1">
        <name>Mg(2+)</name>
        <dbReference type="ChEBI" id="CHEBI:18420"/>
    </cofactor>
</comment>
<organism evidence="10">
    <name type="scientific">marine sediment metagenome</name>
    <dbReference type="NCBI Taxonomy" id="412755"/>
    <lineage>
        <taxon>unclassified sequences</taxon>
        <taxon>metagenomes</taxon>
        <taxon>ecological metagenomes</taxon>
    </lineage>
</organism>
<evidence type="ECO:0000256" key="3">
    <source>
        <dbReference type="ARBA" id="ARBA00012461"/>
    </source>
</evidence>
<comment type="catalytic activity">
    <reaction evidence="8">
        <text>dTTP + alpha-D-glucose 1-phosphate + H(+) = dTDP-alpha-D-glucose + diphosphate</text>
        <dbReference type="Rhea" id="RHEA:15225"/>
        <dbReference type="ChEBI" id="CHEBI:15378"/>
        <dbReference type="ChEBI" id="CHEBI:33019"/>
        <dbReference type="ChEBI" id="CHEBI:37568"/>
        <dbReference type="ChEBI" id="CHEBI:57477"/>
        <dbReference type="ChEBI" id="CHEBI:58601"/>
        <dbReference type="EC" id="2.7.7.24"/>
    </reaction>
</comment>
<protein>
    <recommendedName>
        <fullName evidence="3">glucose-1-phosphate thymidylyltransferase</fullName>
        <ecNumber evidence="3">2.7.7.24</ecNumber>
    </recommendedName>
</protein>
<evidence type="ECO:0000313" key="10">
    <source>
        <dbReference type="EMBL" id="KKN28203.1"/>
    </source>
</evidence>
<evidence type="ECO:0000259" key="9">
    <source>
        <dbReference type="Pfam" id="PF00483"/>
    </source>
</evidence>
<dbReference type="Pfam" id="PF00483">
    <property type="entry name" value="NTP_transferase"/>
    <property type="match status" value="1"/>
</dbReference>
<dbReference type="GO" id="GO:0008879">
    <property type="term" value="F:glucose-1-phosphate thymidylyltransferase activity"/>
    <property type="evidence" value="ECO:0007669"/>
    <property type="project" value="UniProtKB-EC"/>
</dbReference>
<feature type="domain" description="Nucleotidyl transferase" evidence="9">
    <location>
        <begin position="2"/>
        <end position="230"/>
    </location>
</feature>